<feature type="domain" description="Glycosyltransferase 2-like" evidence="1">
    <location>
        <begin position="11"/>
        <end position="109"/>
    </location>
</feature>
<dbReference type="Proteomes" id="UP000029223">
    <property type="component" value="Unassembled WGS sequence"/>
</dbReference>
<accession>A0ABQ0J620</accession>
<dbReference type="PANTHER" id="PTHR22916">
    <property type="entry name" value="GLYCOSYLTRANSFERASE"/>
    <property type="match status" value="1"/>
</dbReference>
<dbReference type="CDD" id="cd04196">
    <property type="entry name" value="GT_2_like_d"/>
    <property type="match status" value="1"/>
</dbReference>
<name>A0ABQ0J620_9VIBR</name>
<dbReference type="Pfam" id="PF00535">
    <property type="entry name" value="Glycos_transf_2"/>
    <property type="match status" value="1"/>
</dbReference>
<keyword evidence="3" id="KW-1185">Reference proteome</keyword>
<proteinExistence type="predicted"/>
<evidence type="ECO:0000313" key="3">
    <source>
        <dbReference type="Proteomes" id="UP000029223"/>
    </source>
</evidence>
<dbReference type="SUPFAM" id="SSF53448">
    <property type="entry name" value="Nucleotide-diphospho-sugar transferases"/>
    <property type="match status" value="1"/>
</dbReference>
<sequence length="328" mass="37339">MTIFTEKDTDIVLATYNGEKYLAQQIDSIRANSAYQDHISRFIICDDHSTDSTKAIVLQYQAIDERIEWHVNTTGKTGPNANFSYGLSLSNAPLVMLSDQDDVWHEEKIVRTRSAIRLISTSTPALIFTDKRIVDEQLNLICQSYFELKKIPKSWHNSLANLMQQNVASGCTCIINRALMDVAMPIPDQAYMHDWWLAIVAKRFGHLELIDAPLIDYRQHGGNSIGAKPRSTFDLIRNVTKHYHKFTQSLNNIIQQAEAFKRLELSMDTQASAITTILADIPHSRARRIIALAKGQLYRSHWKGMLALILNLILRPVQAPKTTRPLRK</sequence>
<organism evidence="2 3">
    <name type="scientific">Vibrio variabilis</name>
    <dbReference type="NCBI Taxonomy" id="990271"/>
    <lineage>
        <taxon>Bacteria</taxon>
        <taxon>Pseudomonadati</taxon>
        <taxon>Pseudomonadota</taxon>
        <taxon>Gammaproteobacteria</taxon>
        <taxon>Vibrionales</taxon>
        <taxon>Vibrionaceae</taxon>
        <taxon>Vibrio</taxon>
    </lineage>
</organism>
<protein>
    <submittedName>
        <fullName evidence="2">Alpha-L-Rha alpha-1,3-L-rhamnosyltransferase</fullName>
    </submittedName>
</protein>
<dbReference type="InterPro" id="IPR029044">
    <property type="entry name" value="Nucleotide-diphossugar_trans"/>
</dbReference>
<dbReference type="InterPro" id="IPR001173">
    <property type="entry name" value="Glyco_trans_2-like"/>
</dbReference>
<dbReference type="PANTHER" id="PTHR22916:SF3">
    <property type="entry name" value="UDP-GLCNAC:BETAGAL BETA-1,3-N-ACETYLGLUCOSAMINYLTRANSFERASE-LIKE PROTEIN 1"/>
    <property type="match status" value="1"/>
</dbReference>
<dbReference type="EMBL" id="BBMS01000003">
    <property type="protein sequence ID" value="GAL24229.1"/>
    <property type="molecule type" value="Genomic_DNA"/>
</dbReference>
<reference evidence="3" key="1">
    <citation type="submission" date="2014-09" db="EMBL/GenBank/DDBJ databases">
        <title>Vibrio variabilis JCM 19239. (C206) whole genome shotgun sequence.</title>
        <authorList>
            <person name="Sawabe T."/>
            <person name="Meirelles P."/>
            <person name="Nakanishi M."/>
            <person name="Sayaka M."/>
            <person name="Hattori M."/>
            <person name="Ohkuma M."/>
        </authorList>
    </citation>
    <scope>NUCLEOTIDE SEQUENCE [LARGE SCALE GENOMIC DNA]</scope>
    <source>
        <strain evidence="3">JCM 19239</strain>
    </source>
</reference>
<evidence type="ECO:0000313" key="2">
    <source>
        <dbReference type="EMBL" id="GAL24229.1"/>
    </source>
</evidence>
<gene>
    <name evidence="2" type="ORF">JCM19239_3932</name>
</gene>
<evidence type="ECO:0000259" key="1">
    <source>
        <dbReference type="Pfam" id="PF00535"/>
    </source>
</evidence>
<dbReference type="Gene3D" id="3.90.550.10">
    <property type="entry name" value="Spore Coat Polysaccharide Biosynthesis Protein SpsA, Chain A"/>
    <property type="match status" value="1"/>
</dbReference>
<comment type="caution">
    <text evidence="2">The sequence shown here is derived from an EMBL/GenBank/DDBJ whole genome shotgun (WGS) entry which is preliminary data.</text>
</comment>